<proteinExistence type="predicted"/>
<evidence type="ECO:0000313" key="1">
    <source>
        <dbReference type="EMBL" id="QEL18614.1"/>
    </source>
</evidence>
<keyword evidence="2" id="KW-1185">Reference proteome</keyword>
<gene>
    <name evidence="1" type="ORF">PX52LOC_05647</name>
</gene>
<protein>
    <submittedName>
        <fullName evidence="1">Uncharacterized protein</fullName>
    </submittedName>
</protein>
<evidence type="ECO:0000313" key="2">
    <source>
        <dbReference type="Proteomes" id="UP000324974"/>
    </source>
</evidence>
<dbReference type="RefSeq" id="WP_149113097.1">
    <property type="nucleotide sequence ID" value="NZ_CP042425.1"/>
</dbReference>
<dbReference type="EMBL" id="CP042425">
    <property type="protein sequence ID" value="QEL18614.1"/>
    <property type="molecule type" value="Genomic_DNA"/>
</dbReference>
<organism evidence="1 2">
    <name type="scientific">Limnoglobus roseus</name>
    <dbReference type="NCBI Taxonomy" id="2598579"/>
    <lineage>
        <taxon>Bacteria</taxon>
        <taxon>Pseudomonadati</taxon>
        <taxon>Planctomycetota</taxon>
        <taxon>Planctomycetia</taxon>
        <taxon>Gemmatales</taxon>
        <taxon>Gemmataceae</taxon>
        <taxon>Limnoglobus</taxon>
    </lineage>
</organism>
<dbReference type="KEGG" id="lrs:PX52LOC_05647"/>
<reference evidence="2" key="1">
    <citation type="submission" date="2019-08" db="EMBL/GenBank/DDBJ databases">
        <title>Limnoglobus roseus gen. nov., sp. nov., a novel freshwater planctomycete with a giant genome from the family Gemmataceae.</title>
        <authorList>
            <person name="Kulichevskaya I.S."/>
            <person name="Naumoff D.G."/>
            <person name="Miroshnikov K."/>
            <person name="Ivanova A."/>
            <person name="Philippov D.A."/>
            <person name="Hakobyan A."/>
            <person name="Rijpstra I.C."/>
            <person name="Sinninghe Damste J.S."/>
            <person name="Liesack W."/>
            <person name="Dedysh S.N."/>
        </authorList>
    </citation>
    <scope>NUCLEOTIDE SEQUENCE [LARGE SCALE GENOMIC DNA]</scope>
    <source>
        <strain evidence="2">PX52</strain>
    </source>
</reference>
<name>A0A5C1AN33_9BACT</name>
<dbReference type="Proteomes" id="UP000324974">
    <property type="component" value="Chromosome"/>
</dbReference>
<accession>A0A5C1AN33</accession>
<sequence>MNSIDQSARWAILYRRPGSRVWLELGTAGTEAQASAWLLRFFATGDYRIRRPSAAKEAARA</sequence>
<dbReference type="AlphaFoldDB" id="A0A5C1AN33"/>